<name>A0A7R6T063_9BACT</name>
<dbReference type="RefSeq" id="WP_201327760.1">
    <property type="nucleotide sequence ID" value="NZ_AP017470.1"/>
</dbReference>
<dbReference type="AlphaFoldDB" id="A0A7R6T063"/>
<gene>
    <name evidence="2" type="ORF">TTHT_2008</name>
</gene>
<keyword evidence="1" id="KW-0812">Transmembrane</keyword>
<dbReference type="KEGG" id="thyd:TTHT_2008"/>
<evidence type="ECO:0000256" key="1">
    <source>
        <dbReference type="SAM" id="Phobius"/>
    </source>
</evidence>
<dbReference type="Proteomes" id="UP000595564">
    <property type="component" value="Chromosome"/>
</dbReference>
<keyword evidence="1" id="KW-0472">Membrane</keyword>
<reference evidence="2 3" key="1">
    <citation type="journal article" date="2012" name="Extremophiles">
        <title>Thermotomaculum hydrothermale gen. nov., sp. nov., a novel heterotrophic thermophile within the phylum Acidobacteria from a deep-sea hydrothermal vent chimney in the Southern Okinawa Trough.</title>
        <authorList>
            <person name="Izumi H."/>
            <person name="Nunoura T."/>
            <person name="Miyazaki M."/>
            <person name="Mino S."/>
            <person name="Toki T."/>
            <person name="Takai K."/>
            <person name="Sako Y."/>
            <person name="Sawabe T."/>
            <person name="Nakagawa S."/>
        </authorList>
    </citation>
    <scope>NUCLEOTIDE SEQUENCE [LARGE SCALE GENOMIC DNA]</scope>
    <source>
        <strain evidence="2 3">AC55</strain>
    </source>
</reference>
<accession>A0A7R6T063</accession>
<organism evidence="2 3">
    <name type="scientific">Thermotomaculum hydrothermale</name>
    <dbReference type="NCBI Taxonomy" id="981385"/>
    <lineage>
        <taxon>Bacteria</taxon>
        <taxon>Pseudomonadati</taxon>
        <taxon>Acidobacteriota</taxon>
        <taxon>Holophagae</taxon>
        <taxon>Thermotomaculales</taxon>
        <taxon>Thermotomaculaceae</taxon>
        <taxon>Thermotomaculum</taxon>
    </lineage>
</organism>
<proteinExistence type="predicted"/>
<dbReference type="EMBL" id="AP017470">
    <property type="protein sequence ID" value="BBB33450.1"/>
    <property type="molecule type" value="Genomic_DNA"/>
</dbReference>
<evidence type="ECO:0000313" key="3">
    <source>
        <dbReference type="Proteomes" id="UP000595564"/>
    </source>
</evidence>
<sequence length="240" mass="28411">MRKVIIIFLLLISVLAYSKTNQIHKSNQIQMTFDFKGSGNTIPMDIFNQTLLIKVKNISNKSILILGAYFYFYDTCGENDPNETLYLYLKKGDDRFFKLDHFVHFDYLSTTRTRLRPDAWNIYQLSMKYISFPQKYVYEGWIENLCFSKSLPINFYYLLKPGKYILKVVLDTPDVKGEGYFSFIVKDPGFWQKIFIFVKYNKYCLLVLLIELIGIIIVLFILKKLLKPIFKAIRKIREVS</sequence>
<keyword evidence="3" id="KW-1185">Reference proteome</keyword>
<keyword evidence="1" id="KW-1133">Transmembrane helix</keyword>
<protein>
    <submittedName>
        <fullName evidence="2">Uncharacterized protein</fullName>
    </submittedName>
</protein>
<evidence type="ECO:0000313" key="2">
    <source>
        <dbReference type="EMBL" id="BBB33450.1"/>
    </source>
</evidence>
<feature type="transmembrane region" description="Helical" evidence="1">
    <location>
        <begin position="205"/>
        <end position="226"/>
    </location>
</feature>